<keyword evidence="13" id="KW-1185">Reference proteome</keyword>
<evidence type="ECO:0000256" key="3">
    <source>
        <dbReference type="ARBA" id="ARBA00005252"/>
    </source>
</evidence>
<evidence type="ECO:0000256" key="9">
    <source>
        <dbReference type="ARBA" id="ARBA00023078"/>
    </source>
</evidence>
<sequence>MASLLASYPASFLSPILVYSIGWIVPIVVFSFMLIYIEREDIA</sequence>
<keyword evidence="8 11" id="KW-1133">Transmembrane helix</keyword>
<dbReference type="GO" id="GO:0031676">
    <property type="term" value="C:plasma membrane-derived thylakoid membrane"/>
    <property type="evidence" value="ECO:0007669"/>
    <property type="project" value="UniProtKB-SubCell"/>
</dbReference>
<evidence type="ECO:0000256" key="6">
    <source>
        <dbReference type="ARBA" id="ARBA00022692"/>
    </source>
</evidence>
<evidence type="ECO:0000256" key="2">
    <source>
        <dbReference type="ARBA" id="ARBA00004376"/>
    </source>
</evidence>
<dbReference type="Proteomes" id="UP000186391">
    <property type="component" value="Unassembled WGS sequence"/>
</dbReference>
<comment type="subcellular location">
    <subcellularLocation>
        <location evidence="2 11">Cellular thylakoid membrane</location>
        <topology evidence="2 11">Single-pass membrane protein</topology>
    </subcellularLocation>
</comment>
<organism evidence="12 13">
    <name type="scientific">Fischerella major NIES-592</name>
    <dbReference type="NCBI Taxonomy" id="210994"/>
    <lineage>
        <taxon>Bacteria</taxon>
        <taxon>Bacillati</taxon>
        <taxon>Cyanobacteriota</taxon>
        <taxon>Cyanophyceae</taxon>
        <taxon>Nostocales</taxon>
        <taxon>Hapalosiphonaceae</taxon>
        <taxon>Fischerella</taxon>
    </lineage>
</organism>
<dbReference type="HAMAP" id="MF_00431">
    <property type="entry name" value="PSI_PsaI"/>
    <property type="match status" value="1"/>
</dbReference>
<evidence type="ECO:0000313" key="13">
    <source>
        <dbReference type="Proteomes" id="UP000186391"/>
    </source>
</evidence>
<gene>
    <name evidence="11" type="primary">psaI</name>
    <name evidence="12" type="ORF">NIES592_18090</name>
</gene>
<reference evidence="12 13" key="1">
    <citation type="submission" date="2016-11" db="EMBL/GenBank/DDBJ databases">
        <title>Draft Genome Sequences of Nine Cyanobacterial Strains from Diverse Habitats.</title>
        <authorList>
            <person name="Zhu T."/>
            <person name="Hou S."/>
            <person name="Lu X."/>
            <person name="Hess W.R."/>
        </authorList>
    </citation>
    <scope>NUCLEOTIDE SEQUENCE [LARGE SCALE GENOMIC DNA]</scope>
    <source>
        <strain evidence="12 13">NIES-592</strain>
    </source>
</reference>
<name>A0A1U7GW36_9CYAN</name>
<evidence type="ECO:0000256" key="7">
    <source>
        <dbReference type="ARBA" id="ARBA00022836"/>
    </source>
</evidence>
<keyword evidence="10 11" id="KW-0472">Membrane</keyword>
<dbReference type="GO" id="GO:0009522">
    <property type="term" value="C:photosystem I"/>
    <property type="evidence" value="ECO:0007669"/>
    <property type="project" value="UniProtKB-KW"/>
</dbReference>
<comment type="function">
    <text evidence="1 11">May help in the organization of the PsaL subunit.</text>
</comment>
<evidence type="ECO:0000256" key="10">
    <source>
        <dbReference type="ARBA" id="ARBA00023136"/>
    </source>
</evidence>
<dbReference type="InterPro" id="IPR036357">
    <property type="entry name" value="PSI_PsaI_sf"/>
</dbReference>
<dbReference type="GO" id="GO:0015979">
    <property type="term" value="P:photosynthesis"/>
    <property type="evidence" value="ECO:0007669"/>
    <property type="project" value="UniProtKB-UniRule"/>
</dbReference>
<dbReference type="InterPro" id="IPR001302">
    <property type="entry name" value="PSI_PsaI"/>
</dbReference>
<keyword evidence="6 11" id="KW-0812">Transmembrane</keyword>
<dbReference type="OrthoDB" id="467737at2"/>
<evidence type="ECO:0000256" key="11">
    <source>
        <dbReference type="HAMAP-Rule" id="MF_00431"/>
    </source>
</evidence>
<accession>A0A1U7GW36</accession>
<keyword evidence="7 11" id="KW-0603">Photosystem I</keyword>
<dbReference type="SUPFAM" id="SSF81540">
    <property type="entry name" value="Subunit VIII of photosystem I reaction centre, PsaI"/>
    <property type="match status" value="1"/>
</dbReference>
<comment type="similarity">
    <text evidence="3 11">Belongs to the PsaI family.</text>
</comment>
<protein>
    <recommendedName>
        <fullName evidence="4 11">Photosystem I reaction center subunit VIII</fullName>
    </recommendedName>
</protein>
<evidence type="ECO:0000256" key="8">
    <source>
        <dbReference type="ARBA" id="ARBA00022989"/>
    </source>
</evidence>
<feature type="transmembrane region" description="Helical" evidence="11">
    <location>
        <begin position="12"/>
        <end position="37"/>
    </location>
</feature>
<keyword evidence="5 11" id="KW-0602">Photosynthesis</keyword>
<dbReference type="EMBL" id="MRCA01000011">
    <property type="protein sequence ID" value="OKH12422.1"/>
    <property type="molecule type" value="Genomic_DNA"/>
</dbReference>
<evidence type="ECO:0000313" key="12">
    <source>
        <dbReference type="EMBL" id="OKH12422.1"/>
    </source>
</evidence>
<evidence type="ECO:0000256" key="4">
    <source>
        <dbReference type="ARBA" id="ARBA00019929"/>
    </source>
</evidence>
<dbReference type="GeneID" id="51963912"/>
<evidence type="ECO:0000256" key="5">
    <source>
        <dbReference type="ARBA" id="ARBA00022531"/>
    </source>
</evidence>
<proteinExistence type="inferred from homology"/>
<dbReference type="RefSeq" id="WP_009460052.1">
    <property type="nucleotide sequence ID" value="NZ_MRCA01000011.1"/>
</dbReference>
<evidence type="ECO:0000256" key="1">
    <source>
        <dbReference type="ARBA" id="ARBA00003541"/>
    </source>
</evidence>
<dbReference type="AlphaFoldDB" id="A0A1U7GW36"/>
<comment type="caution">
    <text evidence="12">The sequence shown here is derived from an EMBL/GenBank/DDBJ whole genome shotgun (WGS) entry which is preliminary data.</text>
</comment>
<keyword evidence="9 11" id="KW-0793">Thylakoid</keyword>